<protein>
    <recommendedName>
        <fullName evidence="3">Cyclin-like domain-containing protein</fullName>
    </recommendedName>
</protein>
<organism evidence="1 2">
    <name type="scientific">Laccaria amethystina LaAM-08-1</name>
    <dbReference type="NCBI Taxonomy" id="1095629"/>
    <lineage>
        <taxon>Eukaryota</taxon>
        <taxon>Fungi</taxon>
        <taxon>Dikarya</taxon>
        <taxon>Basidiomycota</taxon>
        <taxon>Agaricomycotina</taxon>
        <taxon>Agaricomycetes</taxon>
        <taxon>Agaricomycetidae</taxon>
        <taxon>Agaricales</taxon>
        <taxon>Agaricineae</taxon>
        <taxon>Hydnangiaceae</taxon>
        <taxon>Laccaria</taxon>
    </lineage>
</organism>
<evidence type="ECO:0008006" key="3">
    <source>
        <dbReference type="Google" id="ProtNLM"/>
    </source>
</evidence>
<dbReference type="EMBL" id="KN838595">
    <property type="protein sequence ID" value="KIK02215.1"/>
    <property type="molecule type" value="Genomic_DNA"/>
</dbReference>
<keyword evidence="2" id="KW-1185">Reference proteome</keyword>
<dbReference type="Proteomes" id="UP000054477">
    <property type="component" value="Unassembled WGS sequence"/>
</dbReference>
<feature type="non-terminal residue" evidence="1">
    <location>
        <position position="125"/>
    </location>
</feature>
<sequence length="125" mass="14288">LGPLLVPTFPSSPNLRSLPLEEYIAHLITHTHLPFSIVPCTLILARNVRKSFLANPKRSKHFVCVFDPHKLWVGLFIAAARALYPSIPNVKNLEYWSEVAEIPMKEIEGVAREYVVLTFQDVYFE</sequence>
<name>A0A0C9WT96_9AGAR</name>
<accession>A0A0C9WT96</accession>
<dbReference type="OrthoDB" id="10303595at2759"/>
<dbReference type="AlphaFoldDB" id="A0A0C9WT96"/>
<reference evidence="1 2" key="1">
    <citation type="submission" date="2014-04" db="EMBL/GenBank/DDBJ databases">
        <authorList>
            <consortium name="DOE Joint Genome Institute"/>
            <person name="Kuo A."/>
            <person name="Kohler A."/>
            <person name="Nagy L.G."/>
            <person name="Floudas D."/>
            <person name="Copeland A."/>
            <person name="Barry K.W."/>
            <person name="Cichocki N."/>
            <person name="Veneault-Fourrey C."/>
            <person name="LaButti K."/>
            <person name="Lindquist E.A."/>
            <person name="Lipzen A."/>
            <person name="Lundell T."/>
            <person name="Morin E."/>
            <person name="Murat C."/>
            <person name="Sun H."/>
            <person name="Tunlid A."/>
            <person name="Henrissat B."/>
            <person name="Grigoriev I.V."/>
            <person name="Hibbett D.S."/>
            <person name="Martin F."/>
            <person name="Nordberg H.P."/>
            <person name="Cantor M.N."/>
            <person name="Hua S.X."/>
        </authorList>
    </citation>
    <scope>NUCLEOTIDE SEQUENCE [LARGE SCALE GENOMIC DNA]</scope>
    <source>
        <strain evidence="1 2">LaAM-08-1</strain>
    </source>
</reference>
<evidence type="ECO:0000313" key="2">
    <source>
        <dbReference type="Proteomes" id="UP000054477"/>
    </source>
</evidence>
<dbReference type="HOGENOM" id="CLU_1997955_0_0_1"/>
<feature type="non-terminal residue" evidence="1">
    <location>
        <position position="1"/>
    </location>
</feature>
<proteinExistence type="predicted"/>
<evidence type="ECO:0000313" key="1">
    <source>
        <dbReference type="EMBL" id="KIK02215.1"/>
    </source>
</evidence>
<reference evidence="2" key="2">
    <citation type="submission" date="2015-01" db="EMBL/GenBank/DDBJ databases">
        <title>Evolutionary Origins and Diversification of the Mycorrhizal Mutualists.</title>
        <authorList>
            <consortium name="DOE Joint Genome Institute"/>
            <consortium name="Mycorrhizal Genomics Consortium"/>
            <person name="Kohler A."/>
            <person name="Kuo A."/>
            <person name="Nagy L.G."/>
            <person name="Floudas D."/>
            <person name="Copeland A."/>
            <person name="Barry K.W."/>
            <person name="Cichocki N."/>
            <person name="Veneault-Fourrey C."/>
            <person name="LaButti K."/>
            <person name="Lindquist E.A."/>
            <person name="Lipzen A."/>
            <person name="Lundell T."/>
            <person name="Morin E."/>
            <person name="Murat C."/>
            <person name="Riley R."/>
            <person name="Ohm R."/>
            <person name="Sun H."/>
            <person name="Tunlid A."/>
            <person name="Henrissat B."/>
            <person name="Grigoriev I.V."/>
            <person name="Hibbett D.S."/>
            <person name="Martin F."/>
        </authorList>
    </citation>
    <scope>NUCLEOTIDE SEQUENCE [LARGE SCALE GENOMIC DNA]</scope>
    <source>
        <strain evidence="2">LaAM-08-1</strain>
    </source>
</reference>
<gene>
    <name evidence="1" type="ORF">K443DRAFT_73609</name>
</gene>